<evidence type="ECO:0000313" key="1">
    <source>
        <dbReference type="EMBL" id="AQV95667.1"/>
    </source>
</evidence>
<dbReference type="KEGG" id="cuh:BJN34_17440"/>
<dbReference type="InterPro" id="IPR031552">
    <property type="entry name" value="ParE-like_toxin"/>
</dbReference>
<name>A0A1U9UTB6_CUPNE</name>
<accession>A0A1U9UTB6</accession>
<dbReference type="Proteomes" id="UP000189627">
    <property type="component" value="Chromosome 1"/>
</dbReference>
<dbReference type="EMBL" id="CP017757">
    <property type="protein sequence ID" value="AQV95667.1"/>
    <property type="molecule type" value="Genomic_DNA"/>
</dbReference>
<dbReference type="OrthoDB" id="5296677at2"/>
<dbReference type="AlphaFoldDB" id="A0A1U9UTB6"/>
<proteinExistence type="predicted"/>
<evidence type="ECO:0000313" key="2">
    <source>
        <dbReference type="Proteomes" id="UP000189627"/>
    </source>
</evidence>
<organism evidence="1 2">
    <name type="scientific">Cupriavidus necator</name>
    <name type="common">Alcaligenes eutrophus</name>
    <name type="synonym">Ralstonia eutropha</name>
    <dbReference type="NCBI Taxonomy" id="106590"/>
    <lineage>
        <taxon>Bacteria</taxon>
        <taxon>Pseudomonadati</taxon>
        <taxon>Pseudomonadota</taxon>
        <taxon>Betaproteobacteria</taxon>
        <taxon>Burkholderiales</taxon>
        <taxon>Burkholderiaceae</taxon>
        <taxon>Cupriavidus</taxon>
    </lineage>
</organism>
<evidence type="ECO:0008006" key="3">
    <source>
        <dbReference type="Google" id="ProtNLM"/>
    </source>
</evidence>
<dbReference type="RefSeq" id="WP_078197960.1">
    <property type="nucleotide sequence ID" value="NZ_CP017757.2"/>
</dbReference>
<sequence>MKPIYKKPFVQFVKKAHKPLQLAIEDEVEVVCADPGTGEVKIGDLAGIRVRKFKFNRQEYLIAYRLQGPGRRATGADLEMLWIDFYKVGSHENFCDGLKRYLKAERKE</sequence>
<dbReference type="Pfam" id="PF15781">
    <property type="entry name" value="ParE-like_toxin"/>
    <property type="match status" value="1"/>
</dbReference>
<protein>
    <recommendedName>
        <fullName evidence="3">Type II toxin-antitoxin system RelE/ParE family toxin</fullName>
    </recommendedName>
</protein>
<gene>
    <name evidence="1" type="ORF">BJN34_17440</name>
</gene>
<reference evidence="2" key="1">
    <citation type="submission" date="2017-02" db="EMBL/GenBank/DDBJ databases">
        <title>Complete genome sequence of Cupriavidus necator strain NH9, a 3-chlorobenzoate degrader.</title>
        <authorList>
            <person name="Moriuchi R."/>
            <person name="Dohra H."/>
            <person name="Ogawa N."/>
        </authorList>
    </citation>
    <scope>NUCLEOTIDE SEQUENCE [LARGE SCALE GENOMIC DNA]</scope>
    <source>
        <strain evidence="2">NH9</strain>
    </source>
</reference>